<dbReference type="GO" id="GO:0004308">
    <property type="term" value="F:exo-alpha-sialidase activity"/>
    <property type="evidence" value="ECO:0007669"/>
    <property type="project" value="UniProtKB-EC"/>
</dbReference>
<dbReference type="InterPro" id="IPR006103">
    <property type="entry name" value="Glyco_hydro_2_cat"/>
</dbReference>
<name>A0ABZ1CD77_9BACT</name>
<evidence type="ECO:0000256" key="6">
    <source>
        <dbReference type="ARBA" id="ARBA00032230"/>
    </source>
</evidence>
<reference evidence="9 10" key="1">
    <citation type="submission" date="2021-08" db="EMBL/GenBank/DDBJ databases">
        <authorList>
            <person name="Zhang D."/>
            <person name="Zhang A."/>
            <person name="Wang L."/>
        </authorList>
    </citation>
    <scope>NUCLEOTIDE SEQUENCE [LARGE SCALE GENOMIC DNA]</scope>
    <source>
        <strain evidence="9 10">WL0086</strain>
    </source>
</reference>
<dbReference type="InterPro" id="IPR008979">
    <property type="entry name" value="Galactose-bd-like_sf"/>
</dbReference>
<dbReference type="InterPro" id="IPR006104">
    <property type="entry name" value="Glyco_hydro_2_N"/>
</dbReference>
<dbReference type="SUPFAM" id="SSF74650">
    <property type="entry name" value="Galactose mutarotase-like"/>
    <property type="match status" value="1"/>
</dbReference>
<dbReference type="CDD" id="cd15482">
    <property type="entry name" value="Sialidase_non-viral"/>
    <property type="match status" value="1"/>
</dbReference>
<dbReference type="InterPro" id="IPR011040">
    <property type="entry name" value="Sialidase"/>
</dbReference>
<dbReference type="Pfam" id="PF02929">
    <property type="entry name" value="Bgal_small_N"/>
    <property type="match status" value="1"/>
</dbReference>
<evidence type="ECO:0000313" key="10">
    <source>
        <dbReference type="Proteomes" id="UP000738431"/>
    </source>
</evidence>
<dbReference type="Pfam" id="PF00703">
    <property type="entry name" value="Glyco_hydro_2"/>
    <property type="match status" value="1"/>
</dbReference>
<evidence type="ECO:0000256" key="1">
    <source>
        <dbReference type="ARBA" id="ARBA00001412"/>
    </source>
</evidence>
<keyword evidence="4 7" id="KW-0378">Hydrolase</keyword>
<dbReference type="InterPro" id="IPR006102">
    <property type="entry name" value="Ig-like_GH2"/>
</dbReference>
<comment type="catalytic activity">
    <reaction evidence="1 7">
        <text>Hydrolysis of terminal non-reducing beta-D-galactose residues in beta-D-galactosides.</text>
        <dbReference type="EC" id="3.2.1.23"/>
    </reaction>
</comment>
<organism evidence="9 10">
    <name type="scientific">Actomonas aquatica</name>
    <dbReference type="NCBI Taxonomy" id="2866162"/>
    <lineage>
        <taxon>Bacteria</taxon>
        <taxon>Pseudomonadati</taxon>
        <taxon>Verrucomicrobiota</taxon>
        <taxon>Opitutia</taxon>
        <taxon>Opitutales</taxon>
        <taxon>Opitutaceae</taxon>
        <taxon>Actomonas</taxon>
    </lineage>
</organism>
<dbReference type="InterPro" id="IPR006101">
    <property type="entry name" value="Glyco_hydro_2"/>
</dbReference>
<dbReference type="PROSITE" id="PS00608">
    <property type="entry name" value="GLYCOSYL_HYDROL_F2_2"/>
    <property type="match status" value="1"/>
</dbReference>
<feature type="domain" description="Beta galactosidase small chain/" evidence="8">
    <location>
        <begin position="775"/>
        <end position="1014"/>
    </location>
</feature>
<dbReference type="EMBL" id="CP139781">
    <property type="protein sequence ID" value="WRQ88260.1"/>
    <property type="molecule type" value="Genomic_DNA"/>
</dbReference>
<dbReference type="Gene3D" id="3.20.20.80">
    <property type="entry name" value="Glycosidases"/>
    <property type="match status" value="1"/>
</dbReference>
<dbReference type="Proteomes" id="UP000738431">
    <property type="component" value="Chromosome"/>
</dbReference>
<evidence type="ECO:0000259" key="8">
    <source>
        <dbReference type="SMART" id="SM01038"/>
    </source>
</evidence>
<gene>
    <name evidence="9" type="ORF">K1X11_002505</name>
</gene>
<dbReference type="Gene3D" id="2.70.98.10">
    <property type="match status" value="1"/>
</dbReference>
<evidence type="ECO:0000256" key="2">
    <source>
        <dbReference type="ARBA" id="ARBA00007401"/>
    </source>
</evidence>
<evidence type="ECO:0000256" key="5">
    <source>
        <dbReference type="ARBA" id="ARBA00023295"/>
    </source>
</evidence>
<protein>
    <recommendedName>
        <fullName evidence="3 7">Beta-galactosidase</fullName>
        <ecNumber evidence="3 7">3.2.1.23</ecNumber>
    </recommendedName>
    <alternativeName>
        <fullName evidence="6 7">Lactase</fullName>
    </alternativeName>
</protein>
<dbReference type="Pfam" id="PF13088">
    <property type="entry name" value="BNR_2"/>
    <property type="match status" value="1"/>
</dbReference>
<dbReference type="PRINTS" id="PR00132">
    <property type="entry name" value="GLHYDRLASE2"/>
</dbReference>
<dbReference type="InterPro" id="IPR023230">
    <property type="entry name" value="Glyco_hydro_2_CS"/>
</dbReference>
<dbReference type="InterPro" id="IPR036278">
    <property type="entry name" value="Sialidase_sf"/>
</dbReference>
<dbReference type="InterPro" id="IPR036156">
    <property type="entry name" value="Beta-gal/glucu_dom_sf"/>
</dbReference>
<dbReference type="PANTHER" id="PTHR46323:SF2">
    <property type="entry name" value="BETA-GALACTOSIDASE"/>
    <property type="match status" value="1"/>
</dbReference>
<reference evidence="9 10" key="2">
    <citation type="submission" date="2023-12" db="EMBL/GenBank/DDBJ databases">
        <title>Description of an unclassified Opitutus bacterium of Verrucomicrobiota.</title>
        <authorList>
            <person name="Zhang D.-F."/>
        </authorList>
    </citation>
    <scope>NUCLEOTIDE SEQUENCE [LARGE SCALE GENOMIC DNA]</scope>
    <source>
        <strain evidence="9 10">WL0086</strain>
    </source>
</reference>
<dbReference type="RefSeq" id="WP_221030468.1">
    <property type="nucleotide sequence ID" value="NZ_CP139781.1"/>
</dbReference>
<dbReference type="InterPro" id="IPR014718">
    <property type="entry name" value="GH-type_carb-bd"/>
</dbReference>
<keyword evidence="10" id="KW-1185">Reference proteome</keyword>
<dbReference type="SMART" id="SM01038">
    <property type="entry name" value="Bgal_small_N"/>
    <property type="match status" value="1"/>
</dbReference>
<dbReference type="Pfam" id="PF16353">
    <property type="entry name" value="LacZ_4"/>
    <property type="match status" value="1"/>
</dbReference>
<evidence type="ECO:0000256" key="3">
    <source>
        <dbReference type="ARBA" id="ARBA00012756"/>
    </source>
</evidence>
<dbReference type="InterPro" id="IPR023232">
    <property type="entry name" value="Glyco_hydro_2_AS"/>
</dbReference>
<accession>A0ABZ1CD77</accession>
<dbReference type="PROSITE" id="PS00719">
    <property type="entry name" value="GLYCOSYL_HYDROL_F2_1"/>
    <property type="match status" value="1"/>
</dbReference>
<dbReference type="SUPFAM" id="SSF50939">
    <property type="entry name" value="Sialidases"/>
    <property type="match status" value="1"/>
</dbReference>
<dbReference type="Pfam" id="PF02836">
    <property type="entry name" value="Glyco_hydro_2_C"/>
    <property type="match status" value="1"/>
</dbReference>
<dbReference type="SUPFAM" id="SSF51445">
    <property type="entry name" value="(Trans)glycosidases"/>
    <property type="match status" value="1"/>
</dbReference>
<dbReference type="SUPFAM" id="SSF49303">
    <property type="entry name" value="beta-Galactosidase/glucuronidase domain"/>
    <property type="match status" value="2"/>
</dbReference>
<sequence>MTSLLSGTPFGSTSVATSVSEWLARRALHSLTLVATMVVGLTAPALHAAEDITPMENLPDAPTVVAAIRTLGGDATSRVVSLNGTWSFQLAPNDDAANALRKFYEPDFDATAFQPIAVPGCWTSLGFEEPHYINGTKSEGFYRRAFTAPAEADGRRVLLRFGGVWQSAEVWLNGQLLGRHDSGFTGFGFDASKVLKPGALNELAVRVRQQTPLFKLDANDDWGMPGIYRDVWLEIMPKEWNLESVETVTDFDESFTDATLQVRAFVMRNERADFFAPSPPFEVRAILSRDGQVVQTANFTGTVTGAHNSREVLLELPVKAPAPWTAETPNLYDLRVEVRRDDAVVHAWEDRIGFREVTIDGPVFKLNGQPIKLRGVARHDEHPDVGRATHREHWLEDIRLMKAANINAVRTSHYPPAEGFIRLCDELGLYVIEEVPLGFGGDRMSDPSYAEGAYLRMHETVTRDRNRPSVLVWSLGNEDPFSALHLAVLRALKGLDPTRPTLLPFRADEYLPPEVDILAPHYWKAKQYAAFAAVAQRPVITTEVSHAFGAEDFGEHDLRWDALTQFPAGAGAMIWTWADQGLRRKVNGREVLDPMADKAKMTRDGSELVREADAGPGEIYDSHGNHGTDGIVNADRSPQIDYWETRSAYAPVRVLVDHLPWTEGQPTVTVPLRNDYDFTNLSALTVHWSLFADADLVAQGSLPLQAAPHAKTSITVPTAPIAAIDVGALYLQLRFTDAAGRDVVTRSVQLGEVRAPAINRAESRFAVEEADGKLAIGTRDATYTFDRATGALSGLRIGDEAWVDGSEFLLWRKATYSERNVLDRRKVQHDWNTFLQGLPATVTAWSAENHVSTYVIRSTVDYTADANNHFTVDYTWTLTNEGVLTVDYEVSAQAEVEWLLELGIGLHLKDQPLSAEWVGWGPGKNLPNRHGSARFGQWSMPVFSGEARSTRSGVDWLRVHAQRSALLVQGLQAFRFDNRGKAGEGFNLRLLNDLAGAWVKGGPPERAEWRLDLTDGQGTFRGSLTLEPAVNVPFAAPAHPAVLRSEIINPNPPYPECHASTIVELADGTLAASWFGGTKERNPDVEIWFTRYENGAWQPARSVATGVQADGSDRQPTWNPVLFAPANAPLQLFYKVGPHPSTWWGEVITSTDGGLSWSAPRRLPDGIIGPVKNKPVIAPDGAWLSPTSTEGNKDGWLVHFERSTDHGATWTIAGPVDKGADFGLDGIQPSILFHPDGRLQAVGRTRNGVTFSTWSADNGLNWTPLEPLHVPHTGSGTDAVTLADGRQLLVFNDTAPPPERAHKGVRYPINLALSDDGITWRTVATLDVAPCPAGYAYPAVIQSRDGLVHITYTLNRDLIKHVVVDPSKLQ</sequence>
<dbReference type="InterPro" id="IPR013783">
    <property type="entry name" value="Ig-like_fold"/>
</dbReference>
<dbReference type="InterPro" id="IPR017853">
    <property type="entry name" value="GH"/>
</dbReference>
<dbReference type="InterPro" id="IPR011013">
    <property type="entry name" value="Gal_mutarotase_sf_dom"/>
</dbReference>
<evidence type="ECO:0000313" key="9">
    <source>
        <dbReference type="EMBL" id="WRQ88260.1"/>
    </source>
</evidence>
<comment type="similarity">
    <text evidence="2 7">Belongs to the glycosyl hydrolase 2 family.</text>
</comment>
<dbReference type="Gene3D" id="2.60.40.10">
    <property type="entry name" value="Immunoglobulins"/>
    <property type="match status" value="2"/>
</dbReference>
<dbReference type="EC" id="3.2.1.23" evidence="3 7"/>
<dbReference type="Pfam" id="PF02837">
    <property type="entry name" value="Glyco_hydro_2_N"/>
    <property type="match status" value="1"/>
</dbReference>
<keyword evidence="5 7" id="KW-0326">Glycosidase</keyword>
<proteinExistence type="inferred from homology"/>
<dbReference type="InterPro" id="IPR050347">
    <property type="entry name" value="Bact_Beta-galactosidase"/>
</dbReference>
<dbReference type="Gene3D" id="2.60.120.260">
    <property type="entry name" value="Galactose-binding domain-like"/>
    <property type="match status" value="1"/>
</dbReference>
<evidence type="ECO:0000256" key="4">
    <source>
        <dbReference type="ARBA" id="ARBA00022801"/>
    </source>
</evidence>
<evidence type="ECO:0000256" key="7">
    <source>
        <dbReference type="RuleBase" id="RU361154"/>
    </source>
</evidence>
<dbReference type="PANTHER" id="PTHR46323">
    <property type="entry name" value="BETA-GALACTOSIDASE"/>
    <property type="match status" value="1"/>
</dbReference>
<dbReference type="SUPFAM" id="SSF49785">
    <property type="entry name" value="Galactose-binding domain-like"/>
    <property type="match status" value="1"/>
</dbReference>
<dbReference type="Gene3D" id="2.120.10.10">
    <property type="match status" value="1"/>
</dbReference>
<dbReference type="InterPro" id="IPR032312">
    <property type="entry name" value="LacZ_4"/>
</dbReference>
<dbReference type="InterPro" id="IPR004199">
    <property type="entry name" value="B-gal_small/dom_5"/>
</dbReference>